<dbReference type="STRING" id="1856405.BFC17_19400"/>
<reference evidence="1 2" key="1">
    <citation type="submission" date="2016-09" db="EMBL/GenBank/DDBJ databases">
        <title>Alteromonas lipolytica, a new species isolated from sea water.</title>
        <authorList>
            <person name="Wu Y.-H."/>
            <person name="Cheng H."/>
            <person name="Xu X.-W."/>
        </authorList>
    </citation>
    <scope>NUCLEOTIDE SEQUENCE [LARGE SCALE GENOMIC DNA]</scope>
    <source>
        <strain evidence="1 2">JW12</strain>
    </source>
</reference>
<proteinExistence type="predicted"/>
<keyword evidence="2" id="KW-1185">Reference proteome</keyword>
<gene>
    <name evidence="1" type="ORF">BFC17_19400</name>
</gene>
<dbReference type="AlphaFoldDB" id="A0A1E8FCU3"/>
<name>A0A1E8FCU3_9ALTE</name>
<evidence type="ECO:0000313" key="1">
    <source>
        <dbReference type="EMBL" id="OFI33744.1"/>
    </source>
</evidence>
<dbReference type="Proteomes" id="UP000176037">
    <property type="component" value="Unassembled WGS sequence"/>
</dbReference>
<accession>A0A1E8FCU3</accession>
<sequence length="104" mass="12108">MIVDVMGFRDPQQTLTWINEQTDTDTHALTQQLLAQSVMVNPQFADNQLHLIEDETARLGLSAQIYINYEKHSQAKADDFLLRQPDQQHLTEEIARQQKDMAQW</sequence>
<organism evidence="1 2">
    <name type="scientific">Alteromonas lipolytica</name>
    <dbReference type="NCBI Taxonomy" id="1856405"/>
    <lineage>
        <taxon>Bacteria</taxon>
        <taxon>Pseudomonadati</taxon>
        <taxon>Pseudomonadota</taxon>
        <taxon>Gammaproteobacteria</taxon>
        <taxon>Alteromonadales</taxon>
        <taxon>Alteromonadaceae</taxon>
        <taxon>Alteromonas/Salinimonas group</taxon>
        <taxon>Alteromonas</taxon>
    </lineage>
</organism>
<dbReference type="RefSeq" id="WP_070176671.1">
    <property type="nucleotide sequence ID" value="NZ_BMJR01000003.1"/>
</dbReference>
<evidence type="ECO:0000313" key="2">
    <source>
        <dbReference type="Proteomes" id="UP000176037"/>
    </source>
</evidence>
<comment type="caution">
    <text evidence="1">The sequence shown here is derived from an EMBL/GenBank/DDBJ whole genome shotgun (WGS) entry which is preliminary data.</text>
</comment>
<protein>
    <submittedName>
        <fullName evidence="1">Uncharacterized protein</fullName>
    </submittedName>
</protein>
<dbReference type="EMBL" id="MJIC01000014">
    <property type="protein sequence ID" value="OFI33744.1"/>
    <property type="molecule type" value="Genomic_DNA"/>
</dbReference>